<feature type="non-terminal residue" evidence="1">
    <location>
        <position position="133"/>
    </location>
</feature>
<evidence type="ECO:0000313" key="1">
    <source>
        <dbReference type="EMBL" id="CAK9104451.1"/>
    </source>
</evidence>
<evidence type="ECO:0000313" key="2">
    <source>
        <dbReference type="Proteomes" id="UP001642464"/>
    </source>
</evidence>
<feature type="non-terminal residue" evidence="1">
    <location>
        <position position="1"/>
    </location>
</feature>
<proteinExistence type="predicted"/>
<organism evidence="1 2">
    <name type="scientific">Durusdinium trenchii</name>
    <dbReference type="NCBI Taxonomy" id="1381693"/>
    <lineage>
        <taxon>Eukaryota</taxon>
        <taxon>Sar</taxon>
        <taxon>Alveolata</taxon>
        <taxon>Dinophyceae</taxon>
        <taxon>Suessiales</taxon>
        <taxon>Symbiodiniaceae</taxon>
        <taxon>Durusdinium</taxon>
    </lineage>
</organism>
<keyword evidence="2" id="KW-1185">Reference proteome</keyword>
<reference evidence="1 2" key="1">
    <citation type="submission" date="2024-02" db="EMBL/GenBank/DDBJ databases">
        <authorList>
            <person name="Chen Y."/>
            <person name="Shah S."/>
            <person name="Dougan E. K."/>
            <person name="Thang M."/>
            <person name="Chan C."/>
        </authorList>
    </citation>
    <scope>NUCLEOTIDE SEQUENCE [LARGE SCALE GENOMIC DNA]</scope>
</reference>
<gene>
    <name evidence="1" type="ORF">SCF082_LOCUS48746</name>
</gene>
<accession>A0ABP0RYI6</accession>
<dbReference type="Proteomes" id="UP001642464">
    <property type="component" value="Unassembled WGS sequence"/>
</dbReference>
<dbReference type="EMBL" id="CAXAMM010042378">
    <property type="protein sequence ID" value="CAK9104451.1"/>
    <property type="molecule type" value="Genomic_DNA"/>
</dbReference>
<comment type="caution">
    <text evidence="1">The sequence shown here is derived from an EMBL/GenBank/DDBJ whole genome shotgun (WGS) entry which is preliminary data.</text>
</comment>
<sequence>GPSSGAGFGPENGRSIVLGSVGWLEGGVCPRAGAKGSMAEEPPMGFSVSPSVKLMLLQTHLAPPPVAEAAPTRAAELAAVLASLSSEGEDCRALLRRAAQSRQCDGGVEEELALAEEALDLSGAPGVWAVLAR</sequence>
<name>A0ABP0RYI6_9DINO</name>
<protein>
    <submittedName>
        <fullName evidence="1">Pantetheinase</fullName>
    </submittedName>
</protein>